<feature type="transmembrane region" description="Helical" evidence="1">
    <location>
        <begin position="14"/>
        <end position="33"/>
    </location>
</feature>
<dbReference type="EMBL" id="CP013615">
    <property type="protein sequence ID" value="AMN31386.1"/>
    <property type="molecule type" value="Genomic_DNA"/>
</dbReference>
<accession>A0A140GS77</accession>
<reference evidence="2 3" key="1">
    <citation type="journal article" date="2016" name="PLoS ONE">
        <title>Plasmid Characterization and Chromosome Analysis of Two netF+ Clostridium perfringens Isolates Associated with Foal and Canine Necrotizing Enteritis.</title>
        <authorList>
            <person name="Mehdizadeh Gohari I."/>
            <person name="Kropinski A.M."/>
            <person name="Weese S.J."/>
            <person name="Parreira V.R."/>
            <person name="Whitehead A.E."/>
            <person name="Boerlin P."/>
            <person name="Prescott J.F."/>
        </authorList>
    </citation>
    <scope>NUCLEOTIDE SEQUENCE [LARGE SCALE GENOMIC DNA]</scope>
    <source>
        <strain evidence="2 3">JP838</strain>
        <plasmid evidence="3">Plasmid pJFP838A</plasmid>
    </source>
</reference>
<gene>
    <name evidence="2" type="ORF">JFP838_pA0470</name>
</gene>
<evidence type="ECO:0000256" key="1">
    <source>
        <dbReference type="SAM" id="Phobius"/>
    </source>
</evidence>
<dbReference type="AlphaFoldDB" id="A0A140GS77"/>
<feature type="transmembrane region" description="Helical" evidence="1">
    <location>
        <begin position="45"/>
        <end position="67"/>
    </location>
</feature>
<name>A0A140GS77_CLOPF</name>
<dbReference type="RefSeq" id="WP_061429959.1">
    <property type="nucleotide sequence ID" value="NZ_JADNGM010000056.1"/>
</dbReference>
<keyword evidence="2" id="KW-0614">Plasmid</keyword>
<geneLocation type="plasmid" evidence="2 3">
    <name>pJFP838A</name>
</geneLocation>
<sequence length="155" mass="18746">MRFLKKMNLNIKRIFILALIYLSYFMFIFNTICEVVVRKMLYMDIFLKFAIATLILVILNILIAEIFKETAEFENNIEYERYYNSVTNSYNLAFKAIKEIIHEKLTKEEYKYNVAVLKKQREYLDDVNIPKKYLKSHNEIIIYIDEILESIEKIE</sequence>
<organism evidence="2 3">
    <name type="scientific">Clostridium perfringens</name>
    <dbReference type="NCBI Taxonomy" id="1502"/>
    <lineage>
        <taxon>Bacteria</taxon>
        <taxon>Bacillati</taxon>
        <taxon>Bacillota</taxon>
        <taxon>Clostridia</taxon>
        <taxon>Eubacteriales</taxon>
        <taxon>Clostridiaceae</taxon>
        <taxon>Clostridium</taxon>
    </lineage>
</organism>
<protein>
    <submittedName>
        <fullName evidence="2">Uncharacterized protein</fullName>
    </submittedName>
</protein>
<keyword evidence="1" id="KW-0812">Transmembrane</keyword>
<keyword evidence="1" id="KW-1133">Transmembrane helix</keyword>
<dbReference type="PATRIC" id="fig|1502.177.peg.3681"/>
<evidence type="ECO:0000313" key="2">
    <source>
        <dbReference type="EMBL" id="AMN31386.1"/>
    </source>
</evidence>
<dbReference type="Proteomes" id="UP000070260">
    <property type="component" value="Plasmid pJFP838A"/>
</dbReference>
<keyword evidence="1" id="KW-0472">Membrane</keyword>
<proteinExistence type="predicted"/>
<evidence type="ECO:0000313" key="3">
    <source>
        <dbReference type="Proteomes" id="UP000070260"/>
    </source>
</evidence>